<reference evidence="3" key="1">
    <citation type="journal article" date="2020" name="Nature">
        <title>Giant virus diversity and host interactions through global metagenomics.</title>
        <authorList>
            <person name="Schulz F."/>
            <person name="Roux S."/>
            <person name="Paez-Espino D."/>
            <person name="Jungbluth S."/>
            <person name="Walsh D.A."/>
            <person name="Denef V.J."/>
            <person name="McMahon K.D."/>
            <person name="Konstantinidis K.T."/>
            <person name="Eloe-Fadrosh E.A."/>
            <person name="Kyrpides N.C."/>
            <person name="Woyke T."/>
        </authorList>
    </citation>
    <scope>NUCLEOTIDE SEQUENCE</scope>
    <source>
        <strain evidence="3">GVMAG-S-3300012919-55</strain>
    </source>
</reference>
<evidence type="ECO:0000256" key="1">
    <source>
        <dbReference type="ARBA" id="ARBA00023186"/>
    </source>
</evidence>
<proteinExistence type="predicted"/>
<feature type="domain" description="J" evidence="2">
    <location>
        <begin position="6"/>
        <end position="81"/>
    </location>
</feature>
<keyword evidence="1" id="KW-0143">Chaperone</keyword>
<dbReference type="GO" id="GO:0005783">
    <property type="term" value="C:endoplasmic reticulum"/>
    <property type="evidence" value="ECO:0007669"/>
    <property type="project" value="TreeGrafter"/>
</dbReference>
<dbReference type="AlphaFoldDB" id="A0A6C0KIW1"/>
<dbReference type="CDD" id="cd06257">
    <property type="entry name" value="DnaJ"/>
    <property type="match status" value="1"/>
</dbReference>
<dbReference type="PRINTS" id="PR00625">
    <property type="entry name" value="JDOMAIN"/>
</dbReference>
<evidence type="ECO:0000259" key="2">
    <source>
        <dbReference type="PROSITE" id="PS50076"/>
    </source>
</evidence>
<protein>
    <recommendedName>
        <fullName evidence="2">J domain-containing protein</fullName>
    </recommendedName>
</protein>
<dbReference type="Gene3D" id="1.10.287.110">
    <property type="entry name" value="DnaJ domain"/>
    <property type="match status" value="1"/>
</dbReference>
<dbReference type="GO" id="GO:0036503">
    <property type="term" value="P:ERAD pathway"/>
    <property type="evidence" value="ECO:0007669"/>
    <property type="project" value="TreeGrafter"/>
</dbReference>
<dbReference type="PANTHER" id="PTHR44360:SF1">
    <property type="entry name" value="DNAJ HOMOLOG SUBFAMILY B MEMBER 9"/>
    <property type="match status" value="1"/>
</dbReference>
<dbReference type="SMART" id="SM00271">
    <property type="entry name" value="DnaJ"/>
    <property type="match status" value="1"/>
</dbReference>
<dbReference type="InterPro" id="IPR051948">
    <property type="entry name" value="Hsp70_co-chaperone_J-domain"/>
</dbReference>
<sequence length="237" mass="28580">MYNLSECYLLFGFRTTDTITRSELKKQYHKLCLKYHPDKNPSSESYDTFLKIQQCYEILSKHIDEQIPETTYEISLYDYFLSFFHVDNLEKIIQWLNTYHKNHIIQLHVYWEQVISKEIYVHENHYVPLWHSYMEYINENQKQIFYILVSDMPSNIKRLENNDLIVYLNTKTSDYKMNEKIKIPISSKCTCEFTMNSSIMKQKYHIVLQKGLPRINPDNKYDISQLSNIILVFLPGK</sequence>
<evidence type="ECO:0000313" key="3">
    <source>
        <dbReference type="EMBL" id="QHU17952.1"/>
    </source>
</evidence>
<dbReference type="InterPro" id="IPR036869">
    <property type="entry name" value="J_dom_sf"/>
</dbReference>
<dbReference type="PANTHER" id="PTHR44360">
    <property type="entry name" value="DNAJ HOMOLOG SUBFAMILY B MEMBER 9"/>
    <property type="match status" value="1"/>
</dbReference>
<dbReference type="SUPFAM" id="SSF46565">
    <property type="entry name" value="Chaperone J-domain"/>
    <property type="match status" value="1"/>
</dbReference>
<dbReference type="EMBL" id="MN740920">
    <property type="protein sequence ID" value="QHU17952.1"/>
    <property type="molecule type" value="Genomic_DNA"/>
</dbReference>
<dbReference type="PROSITE" id="PS50076">
    <property type="entry name" value="DNAJ_2"/>
    <property type="match status" value="1"/>
</dbReference>
<dbReference type="InterPro" id="IPR001623">
    <property type="entry name" value="DnaJ_domain"/>
</dbReference>
<organism evidence="3">
    <name type="scientific">viral metagenome</name>
    <dbReference type="NCBI Taxonomy" id="1070528"/>
    <lineage>
        <taxon>unclassified sequences</taxon>
        <taxon>metagenomes</taxon>
        <taxon>organismal metagenomes</taxon>
    </lineage>
</organism>
<dbReference type="GO" id="GO:0051787">
    <property type="term" value="F:misfolded protein binding"/>
    <property type="evidence" value="ECO:0007669"/>
    <property type="project" value="TreeGrafter"/>
</dbReference>
<accession>A0A6C0KIW1</accession>
<dbReference type="Pfam" id="PF00226">
    <property type="entry name" value="DnaJ"/>
    <property type="match status" value="1"/>
</dbReference>
<dbReference type="GO" id="GO:0051087">
    <property type="term" value="F:protein-folding chaperone binding"/>
    <property type="evidence" value="ECO:0007669"/>
    <property type="project" value="TreeGrafter"/>
</dbReference>
<name>A0A6C0KIW1_9ZZZZ</name>